<gene>
    <name evidence="2" type="ORF">IV203_032663</name>
</gene>
<dbReference type="Pfam" id="PF08615">
    <property type="entry name" value="RNase_H2_suC"/>
    <property type="match status" value="1"/>
</dbReference>
<dbReference type="GO" id="GO:0032299">
    <property type="term" value="C:ribonuclease H2 complex"/>
    <property type="evidence" value="ECO:0007669"/>
    <property type="project" value="InterPro"/>
</dbReference>
<organism evidence="2 3">
    <name type="scientific">Nitzschia inconspicua</name>
    <dbReference type="NCBI Taxonomy" id="303405"/>
    <lineage>
        <taxon>Eukaryota</taxon>
        <taxon>Sar</taxon>
        <taxon>Stramenopiles</taxon>
        <taxon>Ochrophyta</taxon>
        <taxon>Bacillariophyta</taxon>
        <taxon>Bacillariophyceae</taxon>
        <taxon>Bacillariophycidae</taxon>
        <taxon>Bacillariales</taxon>
        <taxon>Bacillariaceae</taxon>
        <taxon>Nitzschia</taxon>
    </lineage>
</organism>
<dbReference type="InterPro" id="IPR013924">
    <property type="entry name" value="RNase_H2_suC"/>
</dbReference>
<dbReference type="GO" id="GO:0006401">
    <property type="term" value="P:RNA catabolic process"/>
    <property type="evidence" value="ECO:0007669"/>
    <property type="project" value="InterPro"/>
</dbReference>
<comment type="caution">
    <text evidence="2">The sequence shown here is derived from an EMBL/GenBank/DDBJ whole genome shotgun (WGS) entry which is preliminary data.</text>
</comment>
<feature type="compositionally biased region" description="Low complexity" evidence="1">
    <location>
        <begin position="1"/>
        <end position="14"/>
    </location>
</feature>
<protein>
    <submittedName>
        <fullName evidence="2">Ribonuclease HII</fullName>
    </submittedName>
</protein>
<dbReference type="PANTHER" id="PTHR47204:SF1">
    <property type="entry name" value="RIBONUCLEASE H2 SUBUNIT C"/>
    <property type="match status" value="1"/>
</dbReference>
<dbReference type="EMBL" id="JAGRRH010000022">
    <property type="protein sequence ID" value="KAG7345132.1"/>
    <property type="molecule type" value="Genomic_DNA"/>
</dbReference>
<reference evidence="2" key="2">
    <citation type="submission" date="2021-04" db="EMBL/GenBank/DDBJ databases">
        <authorList>
            <person name="Podell S."/>
        </authorList>
    </citation>
    <scope>NUCLEOTIDE SEQUENCE</scope>
    <source>
        <strain evidence="2">Hildebrandi</strain>
    </source>
</reference>
<dbReference type="OrthoDB" id="6222486at2759"/>
<name>A0A9K3PF18_9STRA</name>
<dbReference type="AlphaFoldDB" id="A0A9K3PF18"/>
<dbReference type="PANTHER" id="PTHR47204">
    <property type="entry name" value="OS02G0168900 PROTEIN"/>
    <property type="match status" value="1"/>
</dbReference>
<evidence type="ECO:0000256" key="1">
    <source>
        <dbReference type="SAM" id="MobiDB-lite"/>
    </source>
</evidence>
<evidence type="ECO:0000313" key="2">
    <source>
        <dbReference type="EMBL" id="KAG7345132.1"/>
    </source>
</evidence>
<reference evidence="2" key="1">
    <citation type="journal article" date="2021" name="Sci. Rep.">
        <title>Diploid genomic architecture of Nitzschia inconspicua, an elite biomass production diatom.</title>
        <authorList>
            <person name="Oliver A."/>
            <person name="Podell S."/>
            <person name="Pinowska A."/>
            <person name="Traller J.C."/>
            <person name="Smith S.R."/>
            <person name="McClure R."/>
            <person name="Beliaev A."/>
            <person name="Bohutskyi P."/>
            <person name="Hill E.A."/>
            <person name="Rabines A."/>
            <person name="Zheng H."/>
            <person name="Allen L.Z."/>
            <person name="Kuo A."/>
            <person name="Grigoriev I.V."/>
            <person name="Allen A.E."/>
            <person name="Hazlebeck D."/>
            <person name="Allen E.E."/>
        </authorList>
    </citation>
    <scope>NUCLEOTIDE SEQUENCE</scope>
    <source>
        <strain evidence="2">Hildebrandi</strain>
    </source>
</reference>
<accession>A0A9K3PF18</accession>
<dbReference type="Proteomes" id="UP000693970">
    <property type="component" value="Unassembled WGS sequence"/>
</dbReference>
<keyword evidence="3" id="KW-1185">Reference proteome</keyword>
<sequence>MMTAREATTPTELSPESEERSAVTLATTSDSKNTCHVLPCNIDYTGMAPSHLYFHPVPLNEPKGMYASTFRGRGLLSKAPCDNNNNNNNNNNNESNAQPVLLHVDHDEIKVKAKIDTILEWYHEHNPTTLQYDDQPSRWQRAQAWVELSTALHDPLPLVKLSDDPSASIL</sequence>
<evidence type="ECO:0000313" key="3">
    <source>
        <dbReference type="Proteomes" id="UP000693970"/>
    </source>
</evidence>
<proteinExistence type="predicted"/>
<feature type="region of interest" description="Disordered" evidence="1">
    <location>
        <begin position="1"/>
        <end position="28"/>
    </location>
</feature>